<proteinExistence type="predicted"/>
<dbReference type="Gene3D" id="3.50.30.50">
    <property type="entry name" value="Putative cyclase"/>
    <property type="match status" value="1"/>
</dbReference>
<dbReference type="GO" id="GO:0019441">
    <property type="term" value="P:L-tryptophan catabolic process to kynurenine"/>
    <property type="evidence" value="ECO:0007669"/>
    <property type="project" value="InterPro"/>
</dbReference>
<dbReference type="KEGG" id="sazo:D1868_06710"/>
<dbReference type="AlphaFoldDB" id="A0A650CPS6"/>
<sequence>MYTSSYYAMKYSLLKTCLKRLVGSFVYFQALPLNIVGVDGSPVRAIAMMSEKEIREEIMAF</sequence>
<organism evidence="1 2">
    <name type="scientific">Stygiolobus azoricus</name>
    <dbReference type="NCBI Taxonomy" id="41675"/>
    <lineage>
        <taxon>Archaea</taxon>
        <taxon>Thermoproteota</taxon>
        <taxon>Thermoprotei</taxon>
        <taxon>Sulfolobales</taxon>
        <taxon>Sulfolobaceae</taxon>
        <taxon>Stygiolobus</taxon>
    </lineage>
</organism>
<gene>
    <name evidence="1" type="ORF">D1868_06710</name>
</gene>
<reference evidence="1 2" key="1">
    <citation type="submission" date="2019-10" db="EMBL/GenBank/DDBJ databases">
        <title>Genome Sequences from Six Type Strain Members of the Archaeal Family Sulfolobaceae: Acidianus ambivalens, Acidianus infernus, Metallosphaera prunae, Stygiolobus azoricus, Sulfolobus metallicus, and Sulfurisphaera ohwakuensis.</title>
        <authorList>
            <person name="Counts J.A."/>
            <person name="Kelly R.M."/>
        </authorList>
    </citation>
    <scope>NUCLEOTIDE SEQUENCE [LARGE SCALE GENOMIC DNA]</scope>
    <source>
        <strain evidence="1 2">FC6</strain>
    </source>
</reference>
<dbReference type="EMBL" id="CP045483">
    <property type="protein sequence ID" value="QGR19715.1"/>
    <property type="molecule type" value="Genomic_DNA"/>
</dbReference>
<protein>
    <submittedName>
        <fullName evidence="1">Uncharacterized protein</fullName>
    </submittedName>
</protein>
<dbReference type="SUPFAM" id="SSF102198">
    <property type="entry name" value="Putative cyclase"/>
    <property type="match status" value="1"/>
</dbReference>
<keyword evidence="2" id="KW-1185">Reference proteome</keyword>
<dbReference type="Proteomes" id="UP000423396">
    <property type="component" value="Chromosome"/>
</dbReference>
<dbReference type="InterPro" id="IPR037175">
    <property type="entry name" value="KFase_sf"/>
</dbReference>
<evidence type="ECO:0000313" key="1">
    <source>
        <dbReference type="EMBL" id="QGR19715.1"/>
    </source>
</evidence>
<evidence type="ECO:0000313" key="2">
    <source>
        <dbReference type="Proteomes" id="UP000423396"/>
    </source>
</evidence>
<dbReference type="GO" id="GO:0004061">
    <property type="term" value="F:arylformamidase activity"/>
    <property type="evidence" value="ECO:0007669"/>
    <property type="project" value="InterPro"/>
</dbReference>
<name>A0A650CPS6_9CREN</name>
<accession>A0A650CPS6</accession>